<dbReference type="InterPro" id="IPR036388">
    <property type="entry name" value="WH-like_DNA-bd_sf"/>
</dbReference>
<proteinExistence type="predicted"/>
<dbReference type="SUPFAM" id="SSF46785">
    <property type="entry name" value="Winged helix' DNA-binding domain"/>
    <property type="match status" value="1"/>
</dbReference>
<organism evidence="1 2">
    <name type="scientific">Actinokineospora terrae</name>
    <dbReference type="NCBI Taxonomy" id="155974"/>
    <lineage>
        <taxon>Bacteria</taxon>
        <taxon>Bacillati</taxon>
        <taxon>Actinomycetota</taxon>
        <taxon>Actinomycetes</taxon>
        <taxon>Pseudonocardiales</taxon>
        <taxon>Pseudonocardiaceae</taxon>
        <taxon>Actinokineospora</taxon>
    </lineage>
</organism>
<accession>A0A1H9XQC5</accession>
<dbReference type="Gene3D" id="1.10.10.10">
    <property type="entry name" value="Winged helix-like DNA-binding domain superfamily/Winged helix DNA-binding domain"/>
    <property type="match status" value="1"/>
</dbReference>
<dbReference type="EMBL" id="FOGI01000019">
    <property type="protein sequence ID" value="SES48355.1"/>
    <property type="molecule type" value="Genomic_DNA"/>
</dbReference>
<evidence type="ECO:0000313" key="2">
    <source>
        <dbReference type="Proteomes" id="UP000199051"/>
    </source>
</evidence>
<dbReference type="RefSeq" id="WP_218150856.1">
    <property type="nucleotide sequence ID" value="NZ_FOGI01000019.1"/>
</dbReference>
<dbReference type="STRING" id="155974.SAMN04487818_11954"/>
<evidence type="ECO:0008006" key="3">
    <source>
        <dbReference type="Google" id="ProtNLM"/>
    </source>
</evidence>
<sequence>MRPIGYWVKELDGQLERAFERELGDVTRREWQVLNALPGDTGPFDGAEALRSVRRRGWVEGDRLTPAGERAKAELAARVARVRQAVTDGISEQDYLTTVRTLERMVRNLAQE</sequence>
<name>A0A1H9XQC5_9PSEU</name>
<dbReference type="AlphaFoldDB" id="A0A1H9XQC5"/>
<gene>
    <name evidence="1" type="ORF">SAMN04487818_11954</name>
</gene>
<protein>
    <recommendedName>
        <fullName evidence="3">DNA-binding transcriptional regulator, MarR family</fullName>
    </recommendedName>
</protein>
<dbReference type="InterPro" id="IPR036390">
    <property type="entry name" value="WH_DNA-bd_sf"/>
</dbReference>
<dbReference type="Proteomes" id="UP000199051">
    <property type="component" value="Unassembled WGS sequence"/>
</dbReference>
<evidence type="ECO:0000313" key="1">
    <source>
        <dbReference type="EMBL" id="SES48355.1"/>
    </source>
</evidence>
<reference evidence="2" key="1">
    <citation type="submission" date="2016-10" db="EMBL/GenBank/DDBJ databases">
        <authorList>
            <person name="Varghese N."/>
            <person name="Submissions S."/>
        </authorList>
    </citation>
    <scope>NUCLEOTIDE SEQUENCE [LARGE SCALE GENOMIC DNA]</scope>
    <source>
        <strain evidence="2">DSM 44260</strain>
    </source>
</reference>
<keyword evidence="2" id="KW-1185">Reference proteome</keyword>